<dbReference type="PANTHER" id="PTHR22948:SF73">
    <property type="entry name" value="SERINE_THREONINE-PROTEIN KINASE 31"/>
    <property type="match status" value="1"/>
</dbReference>
<dbReference type="Gene3D" id="3.30.70.330">
    <property type="match status" value="1"/>
</dbReference>
<dbReference type="SMART" id="SM00360">
    <property type="entry name" value="RRM"/>
    <property type="match status" value="1"/>
</dbReference>
<evidence type="ECO:0000313" key="8">
    <source>
        <dbReference type="Proteomes" id="UP000678393"/>
    </source>
</evidence>
<dbReference type="GO" id="GO:0004672">
    <property type="term" value="F:protein kinase activity"/>
    <property type="evidence" value="ECO:0007669"/>
    <property type="project" value="InterPro"/>
</dbReference>
<sequence>MSTVPGTRRVNTFDVFVGNLPADADQRKIGKLFSKYGEVHNIWINTATDGNKYGLVKYYCEEDGLKAIEETNGMIFEGGKPINVKKAVKRGGALLRKDGDSDGNQEKEEGRLPMSLKQRNPDIVPVMESGTGLPNKRDMEKLMVSFVETPIALWGQKLCPENIDELSNIIEQLAIICPDASKLTGKPESDKIYGAQYSEDDCWYRCSVRYVYSSERVKVQYIDFGNMEEVNPSTLVELPKSLTALPPCAMKFVLNSLWCNNNHDPNAIKFVREMVEGKEVEVYTTARLSDHTGFFADIYIDGVCLNEKMLENNLAFRKPGLEQRGLKGRNQGADGDTNSNNSFKGGLLNQRDGQRKFETEKDEINNLRWKLKNLQTEYTSLSNKAQENDLSLQIKNLQILSSMVKKLRNQFPIDKDTPLDVAISLVQGCDKIDVSMAASLPEVISAINACKNAQDDILKCSDNAVLQEKIETRDNLRRDLHNKLNTTIQELNKVPLQDRGKQVQDVVAALTKHYDAFIKIPIPNLPPIDSLIPSFQDWKEKKKGEVIECRSFSDLMESSVNAAFVQLKTQISISCECVEPESSDDLDSTLKNYAKALQQEVTVSDTENSPDAIIIGSLVQALLRELSEEAMCVDHLSNVLHEFSALKEQISPWLDAKPSTAELQTVKGKLKSLKSKLRHKLADKMDAEENHDTKELEEIAKDLEDIRSKIHKALIEEDKLMSELSQLASAHFPELLHSDSDTGFSTYLTYKGLVKQSQALDHFTLTSIGSSSSGMYESSFDGEPVILREYFLSNGNHLDKEEFLSRMALYTNASSSNLETICAVFFDKNNRHAYVQVKKQGELLSTLVESSKLTKQHCQSIIRSIARALQALNLYNFVHGQVQPEFIMVDEEGNAKLLPPDFSLTDTDRCRSRYTTSNGIDIIAPEMKQNMIPVEPGHSVDIYCLGLLALWMHYPNTHFMERKDGTLDFSSLPMDRRLGIFLMKLLCPNPLLRPTADLCLRSEYLTQPVVAETLPTEGQSALYSLAQSQDPSGGRNSASPASVLSQNSNDGIVFAESGAGLQ</sequence>
<dbReference type="CDD" id="cd20430">
    <property type="entry name" value="Tudor_TDRD8"/>
    <property type="match status" value="1"/>
</dbReference>
<reference evidence="7" key="1">
    <citation type="submission" date="2021-04" db="EMBL/GenBank/DDBJ databases">
        <authorList>
            <consortium name="Molecular Ecology Group"/>
        </authorList>
    </citation>
    <scope>NUCLEOTIDE SEQUENCE</scope>
</reference>
<evidence type="ECO:0000256" key="1">
    <source>
        <dbReference type="PROSITE-ProRule" id="PRU00176"/>
    </source>
</evidence>
<keyword evidence="8" id="KW-1185">Reference proteome</keyword>
<dbReference type="InterPro" id="IPR035979">
    <property type="entry name" value="RBD_domain_sf"/>
</dbReference>
<organism evidence="7 8">
    <name type="scientific">Candidula unifasciata</name>
    <dbReference type="NCBI Taxonomy" id="100452"/>
    <lineage>
        <taxon>Eukaryota</taxon>
        <taxon>Metazoa</taxon>
        <taxon>Spiralia</taxon>
        <taxon>Lophotrochozoa</taxon>
        <taxon>Mollusca</taxon>
        <taxon>Gastropoda</taxon>
        <taxon>Heterobranchia</taxon>
        <taxon>Euthyneura</taxon>
        <taxon>Panpulmonata</taxon>
        <taxon>Eupulmonata</taxon>
        <taxon>Stylommatophora</taxon>
        <taxon>Helicina</taxon>
        <taxon>Helicoidea</taxon>
        <taxon>Geomitridae</taxon>
        <taxon>Candidula</taxon>
    </lineage>
</organism>
<dbReference type="GO" id="GO:0003723">
    <property type="term" value="F:RNA binding"/>
    <property type="evidence" value="ECO:0007669"/>
    <property type="project" value="UniProtKB-UniRule"/>
</dbReference>
<dbReference type="Gene3D" id="2.40.50.90">
    <property type="match status" value="1"/>
</dbReference>
<dbReference type="InterPro" id="IPR035437">
    <property type="entry name" value="SNase_OB-fold_sf"/>
</dbReference>
<gene>
    <name evidence="7" type="ORF">CUNI_LOCUS789</name>
</gene>
<evidence type="ECO:0008006" key="9">
    <source>
        <dbReference type="Google" id="ProtNLM"/>
    </source>
</evidence>
<dbReference type="InterPro" id="IPR000719">
    <property type="entry name" value="Prot_kinase_dom"/>
</dbReference>
<dbReference type="Proteomes" id="UP000678393">
    <property type="component" value="Unassembled WGS sequence"/>
</dbReference>
<evidence type="ECO:0000259" key="4">
    <source>
        <dbReference type="PROSITE" id="PS50011"/>
    </source>
</evidence>
<comment type="caution">
    <text evidence="7">The sequence shown here is derived from an EMBL/GenBank/DDBJ whole genome shotgun (WGS) entry which is preliminary data.</text>
</comment>
<accession>A0A8S3YIB7</accession>
<dbReference type="InterPro" id="IPR047383">
    <property type="entry name" value="Tudor_TDRD8"/>
</dbReference>
<dbReference type="OrthoDB" id="10023235at2759"/>
<evidence type="ECO:0000256" key="2">
    <source>
        <dbReference type="SAM" id="Coils"/>
    </source>
</evidence>
<feature type="domain" description="Tudor" evidence="6">
    <location>
        <begin position="186"/>
        <end position="245"/>
    </location>
</feature>
<dbReference type="SUPFAM" id="SSF56112">
    <property type="entry name" value="Protein kinase-like (PK-like)"/>
    <property type="match status" value="1"/>
</dbReference>
<feature type="domain" description="RRM" evidence="5">
    <location>
        <begin position="13"/>
        <end position="89"/>
    </location>
</feature>
<dbReference type="CDD" id="cd00590">
    <property type="entry name" value="RRM_SF"/>
    <property type="match status" value="1"/>
</dbReference>
<evidence type="ECO:0000256" key="3">
    <source>
        <dbReference type="SAM" id="MobiDB-lite"/>
    </source>
</evidence>
<dbReference type="Gene3D" id="1.10.510.10">
    <property type="entry name" value="Transferase(Phosphotransferase) domain 1"/>
    <property type="match status" value="1"/>
</dbReference>
<dbReference type="InterPro" id="IPR000504">
    <property type="entry name" value="RRM_dom"/>
</dbReference>
<dbReference type="Gene3D" id="2.30.30.140">
    <property type="match status" value="1"/>
</dbReference>
<evidence type="ECO:0000259" key="6">
    <source>
        <dbReference type="PROSITE" id="PS50304"/>
    </source>
</evidence>
<feature type="region of interest" description="Disordered" evidence="3">
    <location>
        <begin position="325"/>
        <end position="355"/>
    </location>
</feature>
<dbReference type="InterPro" id="IPR011009">
    <property type="entry name" value="Kinase-like_dom_sf"/>
</dbReference>
<dbReference type="SUPFAM" id="SSF54928">
    <property type="entry name" value="RNA-binding domain, RBD"/>
    <property type="match status" value="1"/>
</dbReference>
<dbReference type="InterPro" id="IPR050621">
    <property type="entry name" value="Tudor_domain_containing"/>
</dbReference>
<evidence type="ECO:0000313" key="7">
    <source>
        <dbReference type="EMBL" id="CAG5115231.1"/>
    </source>
</evidence>
<dbReference type="PROSITE" id="PS50011">
    <property type="entry name" value="PROTEIN_KINASE_DOM"/>
    <property type="match status" value="1"/>
</dbReference>
<feature type="non-terminal residue" evidence="7">
    <location>
        <position position="1"/>
    </location>
</feature>
<dbReference type="Pfam" id="PF00069">
    <property type="entry name" value="Pkinase"/>
    <property type="match status" value="1"/>
</dbReference>
<dbReference type="SUPFAM" id="SSF63748">
    <property type="entry name" value="Tudor/PWWP/MBT"/>
    <property type="match status" value="1"/>
</dbReference>
<dbReference type="InterPro" id="IPR012677">
    <property type="entry name" value="Nucleotide-bd_a/b_plait_sf"/>
</dbReference>
<dbReference type="EMBL" id="CAJHNH020000091">
    <property type="protein sequence ID" value="CAG5115231.1"/>
    <property type="molecule type" value="Genomic_DNA"/>
</dbReference>
<dbReference type="GO" id="GO:0005524">
    <property type="term" value="F:ATP binding"/>
    <property type="evidence" value="ECO:0007669"/>
    <property type="project" value="InterPro"/>
</dbReference>
<dbReference type="SMART" id="SM00333">
    <property type="entry name" value="TUDOR"/>
    <property type="match status" value="1"/>
</dbReference>
<dbReference type="FunFam" id="2.30.30.140:FF:000018">
    <property type="entry name" value="Serine/threonine-protein kinase 31"/>
    <property type="match status" value="1"/>
</dbReference>
<keyword evidence="2" id="KW-0175">Coiled coil</keyword>
<dbReference type="InterPro" id="IPR002999">
    <property type="entry name" value="Tudor"/>
</dbReference>
<feature type="coiled-coil region" evidence="2">
    <location>
        <begin position="670"/>
        <end position="716"/>
    </location>
</feature>
<dbReference type="AlphaFoldDB" id="A0A8S3YIB7"/>
<dbReference type="Pfam" id="PF00076">
    <property type="entry name" value="RRM_1"/>
    <property type="match status" value="1"/>
</dbReference>
<evidence type="ECO:0000259" key="5">
    <source>
        <dbReference type="PROSITE" id="PS50102"/>
    </source>
</evidence>
<feature type="region of interest" description="Disordered" evidence="3">
    <location>
        <begin position="1026"/>
        <end position="1045"/>
    </location>
</feature>
<feature type="coiled-coil region" evidence="2">
    <location>
        <begin position="357"/>
        <end position="384"/>
    </location>
</feature>
<dbReference type="SMART" id="SM00220">
    <property type="entry name" value="S_TKc"/>
    <property type="match status" value="1"/>
</dbReference>
<protein>
    <recommendedName>
        <fullName evidence="9">Serine/threonine-protein kinase 31</fullName>
    </recommendedName>
</protein>
<dbReference type="PROSITE" id="PS50304">
    <property type="entry name" value="TUDOR"/>
    <property type="match status" value="1"/>
</dbReference>
<dbReference type="PANTHER" id="PTHR22948">
    <property type="entry name" value="TUDOR DOMAIN CONTAINING PROTEIN"/>
    <property type="match status" value="1"/>
</dbReference>
<dbReference type="PROSITE" id="PS50102">
    <property type="entry name" value="RRM"/>
    <property type="match status" value="1"/>
</dbReference>
<keyword evidence="1" id="KW-0694">RNA-binding</keyword>
<proteinExistence type="predicted"/>
<dbReference type="Pfam" id="PF00567">
    <property type="entry name" value="TUDOR"/>
    <property type="match status" value="1"/>
</dbReference>
<feature type="domain" description="Protein kinase" evidence="4">
    <location>
        <begin position="762"/>
        <end position="1005"/>
    </location>
</feature>
<name>A0A8S3YIB7_9EUPU</name>